<dbReference type="EMBL" id="OB793398">
    <property type="protein sequence ID" value="CAD7427185.1"/>
    <property type="molecule type" value="Genomic_DNA"/>
</dbReference>
<protein>
    <recommendedName>
        <fullName evidence="9">BZIP domain-containing protein</fullName>
    </recommendedName>
</protein>
<feature type="compositionally biased region" description="Low complexity" evidence="8">
    <location>
        <begin position="336"/>
        <end position="347"/>
    </location>
</feature>
<comment type="subcellular location">
    <subcellularLocation>
        <location evidence="1">Nucleus</location>
    </subcellularLocation>
</comment>
<feature type="domain" description="BZIP" evidence="9">
    <location>
        <begin position="424"/>
        <end position="487"/>
    </location>
</feature>
<dbReference type="GO" id="GO:0000981">
    <property type="term" value="F:DNA-binding transcription factor activity, RNA polymerase II-specific"/>
    <property type="evidence" value="ECO:0007669"/>
    <property type="project" value="TreeGrafter"/>
</dbReference>
<name>A0A7R9HM10_9NEOP</name>
<keyword evidence="6" id="KW-0539">Nucleus</keyword>
<evidence type="ECO:0000256" key="2">
    <source>
        <dbReference type="ARBA" id="ARBA00023015"/>
    </source>
</evidence>
<dbReference type="SMART" id="SM00338">
    <property type="entry name" value="BRLZ"/>
    <property type="match status" value="1"/>
</dbReference>
<evidence type="ECO:0000313" key="10">
    <source>
        <dbReference type="EMBL" id="CAD7427185.1"/>
    </source>
</evidence>
<feature type="coiled-coil region" evidence="7">
    <location>
        <begin position="449"/>
        <end position="490"/>
    </location>
</feature>
<organism evidence="10">
    <name type="scientific">Timema monikensis</name>
    <dbReference type="NCBI Taxonomy" id="170555"/>
    <lineage>
        <taxon>Eukaryota</taxon>
        <taxon>Metazoa</taxon>
        <taxon>Ecdysozoa</taxon>
        <taxon>Arthropoda</taxon>
        <taxon>Hexapoda</taxon>
        <taxon>Insecta</taxon>
        <taxon>Pterygota</taxon>
        <taxon>Neoptera</taxon>
        <taxon>Polyneoptera</taxon>
        <taxon>Phasmatodea</taxon>
        <taxon>Timematodea</taxon>
        <taxon>Timematoidea</taxon>
        <taxon>Timematidae</taxon>
        <taxon>Timema</taxon>
    </lineage>
</organism>
<reference evidence="10" key="1">
    <citation type="submission" date="2020-11" db="EMBL/GenBank/DDBJ databases">
        <authorList>
            <person name="Tran Van P."/>
        </authorList>
    </citation>
    <scope>NUCLEOTIDE SEQUENCE</scope>
</reference>
<dbReference type="InterPro" id="IPR004827">
    <property type="entry name" value="bZIP"/>
</dbReference>
<dbReference type="PANTHER" id="PTHR46004">
    <property type="entry name" value="CYCLIC AMP RESPONSE ELEMENT-BINDING PROTEIN A"/>
    <property type="match status" value="1"/>
</dbReference>
<dbReference type="PANTHER" id="PTHR46004:SF3">
    <property type="entry name" value="CYCLIC AMP RESPONSE ELEMENT-BINDING PROTEIN A"/>
    <property type="match status" value="1"/>
</dbReference>
<proteinExistence type="predicted"/>
<evidence type="ECO:0000259" key="9">
    <source>
        <dbReference type="PROSITE" id="PS50217"/>
    </source>
</evidence>
<sequence length="538" mass="58970">MEWASFLCENGPFHSGLVVLEIRIGELGGKGYGDSSGGCQGSMGWVQSLAPMGTPHPKDNFLSPEVQEIHVGVEGGGQWGGKVSDFCAGGQGSILGPDTHLSDYQTLPSPLTRHLVNVGNARPPPWFGLFHFTITLPLHISQDVFRAVGDTDMHDWGPGLLDVKPHVILHDRLISDAALGKLPVKTEHSYSLSSSDGDSIPDSPLSVDNSMDDLESECYPCMTMKCRDSYSPITVKEEPLSEPASPQSVTSCYPMSPCSSPPLLHAEIYQNIAPQKWPQQTQQQQSILKQQQQQPTFLVTTRANLFNTPNRIVFPKLNIKVEPISSGFPLPPTPPSSTTSDSESNLSPDHEASPLHHRSPGATTTSPRLFLSTNRQPIQTPLISTQQKGSTGMLILTEEEKRTLLAEGYPIPTRLPLTKTEEKSLKKIRRKIKNKISAQESRRKKKEYMDSLEKKVEILVMENDDFKNKIESLEDKNAGLLNQLRTLQALVTRGSLSGRHTDTPAINSVSFISFIQPGGIVVQNINLSIACAAIGVEY</sequence>
<dbReference type="SUPFAM" id="SSF57959">
    <property type="entry name" value="Leucine zipper domain"/>
    <property type="match status" value="1"/>
</dbReference>
<evidence type="ECO:0000256" key="8">
    <source>
        <dbReference type="SAM" id="MobiDB-lite"/>
    </source>
</evidence>
<dbReference type="PROSITE" id="PS50217">
    <property type="entry name" value="BZIP"/>
    <property type="match status" value="1"/>
</dbReference>
<evidence type="ECO:0000256" key="1">
    <source>
        <dbReference type="ARBA" id="ARBA00004123"/>
    </source>
</evidence>
<keyword evidence="5" id="KW-0804">Transcription</keyword>
<keyword evidence="7" id="KW-0175">Coiled coil</keyword>
<dbReference type="CDD" id="cd14689">
    <property type="entry name" value="bZIP_CREB3"/>
    <property type="match status" value="1"/>
</dbReference>
<keyword evidence="2" id="KW-0805">Transcription regulation</keyword>
<dbReference type="GO" id="GO:0005634">
    <property type="term" value="C:nucleus"/>
    <property type="evidence" value="ECO:0007669"/>
    <property type="project" value="UniProtKB-SubCell"/>
</dbReference>
<evidence type="ECO:0000256" key="4">
    <source>
        <dbReference type="ARBA" id="ARBA00023159"/>
    </source>
</evidence>
<gene>
    <name evidence="10" type="ORF">TMSB3V08_LOCUS4045</name>
</gene>
<evidence type="ECO:0000256" key="7">
    <source>
        <dbReference type="SAM" id="Coils"/>
    </source>
</evidence>
<dbReference type="GO" id="GO:0035497">
    <property type="term" value="F:cAMP response element binding"/>
    <property type="evidence" value="ECO:0007669"/>
    <property type="project" value="TreeGrafter"/>
</dbReference>
<evidence type="ECO:0000256" key="3">
    <source>
        <dbReference type="ARBA" id="ARBA00023125"/>
    </source>
</evidence>
<feature type="region of interest" description="Disordered" evidence="8">
    <location>
        <begin position="325"/>
        <end position="368"/>
    </location>
</feature>
<dbReference type="PROSITE" id="PS00036">
    <property type="entry name" value="BZIP_BASIC"/>
    <property type="match status" value="1"/>
</dbReference>
<dbReference type="Pfam" id="PF00170">
    <property type="entry name" value="bZIP_1"/>
    <property type="match status" value="1"/>
</dbReference>
<feature type="compositionally biased region" description="Low complexity" evidence="8">
    <location>
        <begin position="189"/>
        <end position="206"/>
    </location>
</feature>
<dbReference type="FunFam" id="1.20.5.170:FF:000054">
    <property type="entry name" value="Cyclic AMP-responsive element-binding protein 3-like 2"/>
    <property type="match status" value="1"/>
</dbReference>
<feature type="region of interest" description="Disordered" evidence="8">
    <location>
        <begin position="188"/>
        <end position="209"/>
    </location>
</feature>
<evidence type="ECO:0000256" key="5">
    <source>
        <dbReference type="ARBA" id="ARBA00023163"/>
    </source>
</evidence>
<keyword evidence="4" id="KW-0010">Activator</keyword>
<dbReference type="Gene3D" id="1.20.5.170">
    <property type="match status" value="1"/>
</dbReference>
<dbReference type="AlphaFoldDB" id="A0A7R9HM10"/>
<keyword evidence="3" id="KW-0238">DNA-binding</keyword>
<evidence type="ECO:0000256" key="6">
    <source>
        <dbReference type="ARBA" id="ARBA00023242"/>
    </source>
</evidence>
<accession>A0A7R9HM10</accession>
<dbReference type="InterPro" id="IPR046347">
    <property type="entry name" value="bZIP_sf"/>
</dbReference>